<protein>
    <submittedName>
        <fullName evidence="1">Uncharacterized protein</fullName>
    </submittedName>
</protein>
<dbReference type="RefSeq" id="WP_279279287.1">
    <property type="nucleotide sequence ID" value="NZ_LSRS01000005.1"/>
</dbReference>
<gene>
    <name evidence="1" type="ORF">SPSYN_02488</name>
</gene>
<evidence type="ECO:0000313" key="1">
    <source>
        <dbReference type="EMBL" id="KAF1084706.1"/>
    </source>
</evidence>
<reference evidence="1" key="1">
    <citation type="submission" date="2016-02" db="EMBL/GenBank/DDBJ databases">
        <title>Draft Genome Sequence of Sporotomaculum syntrophicum Strain FB, a Syntrophic Benzoate Degrader.</title>
        <authorList>
            <person name="Nobu M.K."/>
            <person name="Narihiro T."/>
            <person name="Qiu Y.-L."/>
            <person name="Ohashi A."/>
            <person name="Liu W.-T."/>
            <person name="Yuji S."/>
        </authorList>
    </citation>
    <scope>NUCLEOTIDE SEQUENCE</scope>
    <source>
        <strain evidence="1">FB</strain>
    </source>
</reference>
<dbReference type="AlphaFoldDB" id="A0A9D2WPT7"/>
<dbReference type="EMBL" id="LSRS01000005">
    <property type="protein sequence ID" value="KAF1084706.1"/>
    <property type="molecule type" value="Genomic_DNA"/>
</dbReference>
<keyword evidence="2" id="KW-1185">Reference proteome</keyword>
<organism evidence="1 2">
    <name type="scientific">Sporotomaculum syntrophicum</name>
    <dbReference type="NCBI Taxonomy" id="182264"/>
    <lineage>
        <taxon>Bacteria</taxon>
        <taxon>Bacillati</taxon>
        <taxon>Bacillota</taxon>
        <taxon>Clostridia</taxon>
        <taxon>Eubacteriales</taxon>
        <taxon>Desulfallaceae</taxon>
        <taxon>Sporotomaculum</taxon>
    </lineage>
</organism>
<dbReference type="Proteomes" id="UP000798488">
    <property type="component" value="Unassembled WGS sequence"/>
</dbReference>
<accession>A0A9D2WPT7</accession>
<sequence>MAKQVRGILAKNTGYRQVWDMGKAANMKKKQKISGVNQPST</sequence>
<evidence type="ECO:0000313" key="2">
    <source>
        <dbReference type="Proteomes" id="UP000798488"/>
    </source>
</evidence>
<comment type="caution">
    <text evidence="1">The sequence shown here is derived from an EMBL/GenBank/DDBJ whole genome shotgun (WGS) entry which is preliminary data.</text>
</comment>
<proteinExistence type="predicted"/>
<name>A0A9D2WPT7_9FIRM</name>